<evidence type="ECO:0000313" key="4">
    <source>
        <dbReference type="Proteomes" id="UP000295050"/>
    </source>
</evidence>
<dbReference type="GO" id="GO:0004674">
    <property type="term" value="F:protein serine/threonine kinase activity"/>
    <property type="evidence" value="ECO:0007669"/>
    <property type="project" value="UniProtKB-KW"/>
</dbReference>
<evidence type="ECO:0000259" key="2">
    <source>
        <dbReference type="Pfam" id="PF13581"/>
    </source>
</evidence>
<keyword evidence="4" id="KW-1185">Reference proteome</keyword>
<dbReference type="EMBL" id="SLXU01000004">
    <property type="protein sequence ID" value="TCP61592.1"/>
    <property type="molecule type" value="Genomic_DNA"/>
</dbReference>
<dbReference type="PANTHER" id="PTHR35526:SF3">
    <property type="entry name" value="ANTI-SIGMA-F FACTOR RSBW"/>
    <property type="match status" value="1"/>
</dbReference>
<sequence length="158" mass="17322">MSGCITLNGGGTAARWGDRLCLQFMSTPRAVRRALLGMREHYERRLGPGQSLDLVETVLAEALNNIGEHAYTPAAPGRVEMHLSRIGDGLAVELRDRGAAMPGGRVPRGGLPPEGALPPEGGFGWFLIRTLAEDLRYCRHGDENRLHLLVSLRKDKTW</sequence>
<proteinExistence type="predicted"/>
<dbReference type="PANTHER" id="PTHR35526">
    <property type="entry name" value="ANTI-SIGMA-F FACTOR RSBW-RELATED"/>
    <property type="match status" value="1"/>
</dbReference>
<dbReference type="InterPro" id="IPR050267">
    <property type="entry name" value="Anti-sigma-factor_SerPK"/>
</dbReference>
<organism evidence="3 4">
    <name type="scientific">Rhodovulum bhavnagarense</name>
    <dbReference type="NCBI Taxonomy" id="992286"/>
    <lineage>
        <taxon>Bacteria</taxon>
        <taxon>Pseudomonadati</taxon>
        <taxon>Pseudomonadota</taxon>
        <taxon>Alphaproteobacteria</taxon>
        <taxon>Rhodobacterales</taxon>
        <taxon>Paracoccaceae</taxon>
        <taxon>Rhodovulum</taxon>
    </lineage>
</organism>
<comment type="caution">
    <text evidence="3">The sequence shown here is derived from an EMBL/GenBank/DDBJ whole genome shotgun (WGS) entry which is preliminary data.</text>
</comment>
<gene>
    <name evidence="3" type="ORF">EV663_10443</name>
</gene>
<protein>
    <submittedName>
        <fullName evidence="3">Serine/threonine-protein kinase RsbW</fullName>
    </submittedName>
</protein>
<dbReference type="CDD" id="cd16936">
    <property type="entry name" value="HATPase_RsbW-like"/>
    <property type="match status" value="1"/>
</dbReference>
<feature type="domain" description="Histidine kinase/HSP90-like ATPase" evidence="2">
    <location>
        <begin position="25"/>
        <end position="147"/>
    </location>
</feature>
<dbReference type="AlphaFoldDB" id="A0A4R2RDP8"/>
<dbReference type="Gene3D" id="3.30.565.10">
    <property type="entry name" value="Histidine kinase-like ATPase, C-terminal domain"/>
    <property type="match status" value="1"/>
</dbReference>
<dbReference type="Proteomes" id="UP000295050">
    <property type="component" value="Unassembled WGS sequence"/>
</dbReference>
<reference evidence="3 4" key="1">
    <citation type="submission" date="2019-03" db="EMBL/GenBank/DDBJ databases">
        <title>Genomic Encyclopedia of Type Strains, Phase IV (KMG-IV): sequencing the most valuable type-strain genomes for metagenomic binning, comparative biology and taxonomic classification.</title>
        <authorList>
            <person name="Goeker M."/>
        </authorList>
    </citation>
    <scope>NUCLEOTIDE SEQUENCE [LARGE SCALE GENOMIC DNA]</scope>
    <source>
        <strain evidence="3 4">DSM 24766</strain>
    </source>
</reference>
<name>A0A4R2RDP8_9RHOB</name>
<dbReference type="RefSeq" id="WP_165910143.1">
    <property type="nucleotide sequence ID" value="NZ_SLXU01000004.1"/>
</dbReference>
<keyword evidence="3" id="KW-0808">Transferase</keyword>
<dbReference type="InterPro" id="IPR036890">
    <property type="entry name" value="HATPase_C_sf"/>
</dbReference>
<dbReference type="SUPFAM" id="SSF55874">
    <property type="entry name" value="ATPase domain of HSP90 chaperone/DNA topoisomerase II/histidine kinase"/>
    <property type="match status" value="1"/>
</dbReference>
<evidence type="ECO:0000313" key="3">
    <source>
        <dbReference type="EMBL" id="TCP61592.1"/>
    </source>
</evidence>
<evidence type="ECO:0000256" key="1">
    <source>
        <dbReference type="ARBA" id="ARBA00022527"/>
    </source>
</evidence>
<accession>A0A4R2RDP8</accession>
<dbReference type="Pfam" id="PF13581">
    <property type="entry name" value="HATPase_c_2"/>
    <property type="match status" value="1"/>
</dbReference>
<keyword evidence="3" id="KW-0418">Kinase</keyword>
<keyword evidence="1" id="KW-0723">Serine/threonine-protein kinase</keyword>
<dbReference type="InterPro" id="IPR003594">
    <property type="entry name" value="HATPase_dom"/>
</dbReference>